<evidence type="ECO:0000256" key="1">
    <source>
        <dbReference type="ARBA" id="ARBA00009580"/>
    </source>
</evidence>
<dbReference type="InterPro" id="IPR029021">
    <property type="entry name" value="Prot-tyrosine_phosphatase-like"/>
</dbReference>
<name>A0A841HJ39_9GAMM</name>
<keyword evidence="3" id="KW-0378">Hydrolase</keyword>
<dbReference type="PANTHER" id="PTHR31126:SF1">
    <property type="entry name" value="TYROSINE SPECIFIC PROTEIN PHOSPHATASES DOMAIN-CONTAINING PROTEIN"/>
    <property type="match status" value="1"/>
</dbReference>
<keyword evidence="4" id="KW-1185">Reference proteome</keyword>
<gene>
    <name evidence="3" type="ORF">HNQ60_001482</name>
</gene>
<evidence type="ECO:0000259" key="2">
    <source>
        <dbReference type="PROSITE" id="PS50056"/>
    </source>
</evidence>
<organism evidence="3 4">
    <name type="scientific">Povalibacter uvarum</name>
    <dbReference type="NCBI Taxonomy" id="732238"/>
    <lineage>
        <taxon>Bacteria</taxon>
        <taxon>Pseudomonadati</taxon>
        <taxon>Pseudomonadota</taxon>
        <taxon>Gammaproteobacteria</taxon>
        <taxon>Steroidobacterales</taxon>
        <taxon>Steroidobacteraceae</taxon>
        <taxon>Povalibacter</taxon>
    </lineage>
</organism>
<feature type="domain" description="Tyrosine specific protein phosphatases" evidence="2">
    <location>
        <begin position="129"/>
        <end position="168"/>
    </location>
</feature>
<dbReference type="GO" id="GO:0004725">
    <property type="term" value="F:protein tyrosine phosphatase activity"/>
    <property type="evidence" value="ECO:0007669"/>
    <property type="project" value="UniProtKB-EC"/>
</dbReference>
<dbReference type="InterPro" id="IPR000387">
    <property type="entry name" value="Tyr_Pase_dom"/>
</dbReference>
<evidence type="ECO:0000313" key="3">
    <source>
        <dbReference type="EMBL" id="MBB6092604.1"/>
    </source>
</evidence>
<dbReference type="PANTHER" id="PTHR31126">
    <property type="entry name" value="TYROSINE-PROTEIN PHOSPHATASE"/>
    <property type="match status" value="1"/>
</dbReference>
<protein>
    <submittedName>
        <fullName evidence="3">Protein-tyrosine phosphatase</fullName>
        <ecNumber evidence="3">3.1.3.48</ecNumber>
    </submittedName>
</protein>
<proteinExistence type="inferred from homology"/>
<dbReference type="PROSITE" id="PS50056">
    <property type="entry name" value="TYR_PHOSPHATASE_2"/>
    <property type="match status" value="1"/>
</dbReference>
<dbReference type="InterPro" id="IPR016130">
    <property type="entry name" value="Tyr_Pase_AS"/>
</dbReference>
<dbReference type="EC" id="3.1.3.48" evidence="3"/>
<sequence>MNASTRALDSVPSRILALQGGCNFRDIGGYHGAEGREVRWGRVYRTGVLSYFTEMDRDVLKPLGVRAICDLRRVEEREREPTRWPDEAVHLMHWEDGDAPMIRTFAANRPKTPAGMHDSMLDLYHALPAWMAPRIRGFLECIASGKSPVVVHCAAGKDRTGVAVAVLLHALGVSRDVIMQDYLLTNDAGDFEQFITSQHDSQLGLAVNHQPLLAMPEEIRRILFAAHADYLDAAFERIDRDYGGIDGYLSTSVQIHDDALARIREHLLTESA</sequence>
<dbReference type="PROSITE" id="PS00383">
    <property type="entry name" value="TYR_PHOSPHATASE_1"/>
    <property type="match status" value="1"/>
</dbReference>
<dbReference type="RefSeq" id="WP_184330392.1">
    <property type="nucleotide sequence ID" value="NZ_JACHHZ010000002.1"/>
</dbReference>
<dbReference type="Pfam" id="PF13350">
    <property type="entry name" value="Y_phosphatase3"/>
    <property type="match status" value="1"/>
</dbReference>
<dbReference type="Gene3D" id="3.90.190.10">
    <property type="entry name" value="Protein tyrosine phosphatase superfamily"/>
    <property type="match status" value="1"/>
</dbReference>
<dbReference type="EMBL" id="JACHHZ010000002">
    <property type="protein sequence ID" value="MBB6092604.1"/>
    <property type="molecule type" value="Genomic_DNA"/>
</dbReference>
<comment type="caution">
    <text evidence="3">The sequence shown here is derived from an EMBL/GenBank/DDBJ whole genome shotgun (WGS) entry which is preliminary data.</text>
</comment>
<dbReference type="InterPro" id="IPR026893">
    <property type="entry name" value="Tyr/Ser_Pase_IphP-type"/>
</dbReference>
<dbReference type="AlphaFoldDB" id="A0A841HJ39"/>
<dbReference type="SUPFAM" id="SSF52799">
    <property type="entry name" value="(Phosphotyrosine protein) phosphatases II"/>
    <property type="match status" value="1"/>
</dbReference>
<evidence type="ECO:0000313" key="4">
    <source>
        <dbReference type="Proteomes" id="UP000588068"/>
    </source>
</evidence>
<accession>A0A841HJ39</accession>
<comment type="similarity">
    <text evidence="1">Belongs to the protein-tyrosine phosphatase family.</text>
</comment>
<reference evidence="3 4" key="1">
    <citation type="submission" date="2020-08" db="EMBL/GenBank/DDBJ databases">
        <title>Genomic Encyclopedia of Type Strains, Phase IV (KMG-IV): sequencing the most valuable type-strain genomes for metagenomic binning, comparative biology and taxonomic classification.</title>
        <authorList>
            <person name="Goeker M."/>
        </authorList>
    </citation>
    <scope>NUCLEOTIDE SEQUENCE [LARGE SCALE GENOMIC DNA]</scope>
    <source>
        <strain evidence="3 4">DSM 26723</strain>
    </source>
</reference>
<dbReference type="Proteomes" id="UP000588068">
    <property type="component" value="Unassembled WGS sequence"/>
</dbReference>